<keyword evidence="9" id="KW-1185">Reference proteome</keyword>
<sequence length="425" mass="43559">MPSASDPTVTPAPTGPDPAVTPASVARPDPATTPAGAVPRGGAEAEPATGGGTAAANPATTVVRRGRIGPVLRAVALLALAAAVLSFPSLAPNPYILSAGVVVLNYAVLATSWNFVGGFTGYISLGHGALAGLGGYATALLVTRAGLPSFVALAVAALLVAALAVPIGYAALRVRGASFVIVSIALVLILLLVFQSWASLTGGSRGLVVPRPFPGLLRPEHHRVFYFLFAGLLGLALLAWWLIDRSRFGLGLKAIREDEDKAEALGTPTFAYKLVVFVVSAGFTALAGGLYALWFGDLDPVFQFSILTGSYLVLMALLGGVRHLFGPLVGALVVGIALEYFKVEFGNTPLHLVATGLLLALVVLFMPDGVLPAIGALANRLSGNAQSSIREVTAAQLRDERTAGAREPVDAAAAPGGAQPTKERP</sequence>
<feature type="region of interest" description="Disordered" evidence="6">
    <location>
        <begin position="398"/>
        <end position="425"/>
    </location>
</feature>
<feature type="transmembrane region" description="Helical" evidence="7">
    <location>
        <begin position="179"/>
        <end position="198"/>
    </location>
</feature>
<organism evidence="8 9">
    <name type="scientific">Micromonospora echinaurantiaca</name>
    <dbReference type="NCBI Taxonomy" id="47857"/>
    <lineage>
        <taxon>Bacteria</taxon>
        <taxon>Bacillati</taxon>
        <taxon>Actinomycetota</taxon>
        <taxon>Actinomycetes</taxon>
        <taxon>Micromonosporales</taxon>
        <taxon>Micromonosporaceae</taxon>
        <taxon>Micromonospora</taxon>
    </lineage>
</organism>
<dbReference type="RefSeq" id="WP_231928799.1">
    <property type="nucleotide sequence ID" value="NZ_LT607750.1"/>
</dbReference>
<feature type="transmembrane region" description="Helical" evidence="7">
    <location>
        <begin position="300"/>
        <end position="317"/>
    </location>
</feature>
<evidence type="ECO:0000256" key="7">
    <source>
        <dbReference type="SAM" id="Phobius"/>
    </source>
</evidence>
<evidence type="ECO:0000256" key="1">
    <source>
        <dbReference type="ARBA" id="ARBA00004651"/>
    </source>
</evidence>
<protein>
    <submittedName>
        <fullName evidence="8">Amino acid/amide ABC transporter membrane protein 2, HAAT family</fullName>
    </submittedName>
</protein>
<feature type="transmembrane region" description="Helical" evidence="7">
    <location>
        <begin position="95"/>
        <end position="116"/>
    </location>
</feature>
<dbReference type="AlphaFoldDB" id="A0A1C5IE81"/>
<evidence type="ECO:0000256" key="5">
    <source>
        <dbReference type="ARBA" id="ARBA00023136"/>
    </source>
</evidence>
<dbReference type="GO" id="GO:0015658">
    <property type="term" value="F:branched-chain amino acid transmembrane transporter activity"/>
    <property type="evidence" value="ECO:0007669"/>
    <property type="project" value="InterPro"/>
</dbReference>
<feature type="transmembrane region" description="Helical" evidence="7">
    <location>
        <begin position="71"/>
        <end position="89"/>
    </location>
</feature>
<keyword evidence="5 7" id="KW-0472">Membrane</keyword>
<dbReference type="Proteomes" id="UP000198217">
    <property type="component" value="Chromosome I"/>
</dbReference>
<proteinExistence type="predicted"/>
<feature type="compositionally biased region" description="Basic and acidic residues" evidence="6">
    <location>
        <begin position="398"/>
        <end position="409"/>
    </location>
</feature>
<evidence type="ECO:0000313" key="9">
    <source>
        <dbReference type="Proteomes" id="UP000198217"/>
    </source>
</evidence>
<feature type="transmembrane region" description="Helical" evidence="7">
    <location>
        <begin position="353"/>
        <end position="378"/>
    </location>
</feature>
<evidence type="ECO:0000256" key="6">
    <source>
        <dbReference type="SAM" id="MobiDB-lite"/>
    </source>
</evidence>
<dbReference type="InterPro" id="IPR001851">
    <property type="entry name" value="ABC_transp_permease"/>
</dbReference>
<evidence type="ECO:0000256" key="2">
    <source>
        <dbReference type="ARBA" id="ARBA00022475"/>
    </source>
</evidence>
<dbReference type="GO" id="GO:0005886">
    <property type="term" value="C:plasma membrane"/>
    <property type="evidence" value="ECO:0007669"/>
    <property type="project" value="UniProtKB-SubCell"/>
</dbReference>
<keyword evidence="2" id="KW-1003">Cell membrane</keyword>
<keyword evidence="4 7" id="KW-1133">Transmembrane helix</keyword>
<gene>
    <name evidence="8" type="ORF">GA0070609_3197</name>
</gene>
<name>A0A1C5IE81_9ACTN</name>
<comment type="subcellular location">
    <subcellularLocation>
        <location evidence="1">Cell membrane</location>
        <topology evidence="1">Multi-pass membrane protein</topology>
    </subcellularLocation>
</comment>
<evidence type="ECO:0000256" key="4">
    <source>
        <dbReference type="ARBA" id="ARBA00022989"/>
    </source>
</evidence>
<feature type="transmembrane region" description="Helical" evidence="7">
    <location>
        <begin position="270"/>
        <end position="294"/>
    </location>
</feature>
<evidence type="ECO:0000313" key="8">
    <source>
        <dbReference type="EMBL" id="SCG56758.1"/>
    </source>
</evidence>
<dbReference type="CDD" id="cd06581">
    <property type="entry name" value="TM_PBP1_LivM_like"/>
    <property type="match status" value="1"/>
</dbReference>
<reference evidence="8 9" key="1">
    <citation type="submission" date="2016-06" db="EMBL/GenBank/DDBJ databases">
        <authorList>
            <person name="Kjaerup R.B."/>
            <person name="Dalgaard T.S."/>
            <person name="Juul-Madsen H.R."/>
        </authorList>
    </citation>
    <scope>NUCLEOTIDE SEQUENCE [LARGE SCALE GENOMIC DNA]</scope>
    <source>
        <strain evidence="8 9">DSM 43904</strain>
    </source>
</reference>
<dbReference type="PANTHER" id="PTHR30482">
    <property type="entry name" value="HIGH-AFFINITY BRANCHED-CHAIN AMINO ACID TRANSPORT SYSTEM PERMEASE"/>
    <property type="match status" value="1"/>
</dbReference>
<dbReference type="PANTHER" id="PTHR30482:SF10">
    <property type="entry name" value="HIGH-AFFINITY BRANCHED-CHAIN AMINO ACID TRANSPORT PROTEIN BRAE"/>
    <property type="match status" value="1"/>
</dbReference>
<dbReference type="EMBL" id="LT607750">
    <property type="protein sequence ID" value="SCG56758.1"/>
    <property type="molecule type" value="Genomic_DNA"/>
</dbReference>
<feature type="transmembrane region" description="Helical" evidence="7">
    <location>
        <begin position="149"/>
        <end position="172"/>
    </location>
</feature>
<feature type="transmembrane region" description="Helical" evidence="7">
    <location>
        <begin position="123"/>
        <end position="143"/>
    </location>
</feature>
<feature type="compositionally biased region" description="Low complexity" evidence="6">
    <location>
        <begin position="41"/>
        <end position="57"/>
    </location>
</feature>
<accession>A0A1C5IE81</accession>
<dbReference type="InterPro" id="IPR043428">
    <property type="entry name" value="LivM-like"/>
</dbReference>
<keyword evidence="3 7" id="KW-0812">Transmembrane</keyword>
<evidence type="ECO:0000256" key="3">
    <source>
        <dbReference type="ARBA" id="ARBA00022692"/>
    </source>
</evidence>
<feature type="transmembrane region" description="Helical" evidence="7">
    <location>
        <begin position="324"/>
        <end position="341"/>
    </location>
</feature>
<feature type="region of interest" description="Disordered" evidence="6">
    <location>
        <begin position="1"/>
        <end position="57"/>
    </location>
</feature>
<feature type="transmembrane region" description="Helical" evidence="7">
    <location>
        <begin position="224"/>
        <end position="243"/>
    </location>
</feature>
<dbReference type="Pfam" id="PF02653">
    <property type="entry name" value="BPD_transp_2"/>
    <property type="match status" value="1"/>
</dbReference>